<evidence type="ECO:0000313" key="4">
    <source>
        <dbReference type="Proteomes" id="UP001165587"/>
    </source>
</evidence>
<dbReference type="EMBL" id="JANLCK010000012">
    <property type="protein sequence ID" value="MCS5727620.1"/>
    <property type="molecule type" value="Genomic_DNA"/>
</dbReference>
<evidence type="ECO:0000313" key="3">
    <source>
        <dbReference type="EMBL" id="MCS5727620.1"/>
    </source>
</evidence>
<feature type="signal peptide" evidence="2">
    <location>
        <begin position="1"/>
        <end position="29"/>
    </location>
</feature>
<accession>A0AA41XJE9</accession>
<dbReference type="Gene3D" id="2.60.40.3440">
    <property type="match status" value="1"/>
</dbReference>
<protein>
    <submittedName>
        <fullName evidence="3">Ig-like domain-containing protein</fullName>
    </submittedName>
</protein>
<feature type="compositionally biased region" description="Gly residues" evidence="1">
    <location>
        <begin position="63"/>
        <end position="89"/>
    </location>
</feature>
<dbReference type="AlphaFoldDB" id="A0AA41XJE9"/>
<feature type="region of interest" description="Disordered" evidence="1">
    <location>
        <begin position="63"/>
        <end position="93"/>
    </location>
</feature>
<reference evidence="3" key="1">
    <citation type="submission" date="2022-08" db="EMBL/GenBank/DDBJ databases">
        <authorList>
            <person name="Deng Y."/>
            <person name="Han X.-F."/>
            <person name="Zhang Y.-Q."/>
        </authorList>
    </citation>
    <scope>NUCLEOTIDE SEQUENCE</scope>
    <source>
        <strain evidence="3">CPCC 203407</strain>
    </source>
</reference>
<dbReference type="Pfam" id="PF17963">
    <property type="entry name" value="Big_9"/>
    <property type="match status" value="1"/>
</dbReference>
<organism evidence="3 4">
    <name type="scientific">Herbiconiux oxytropis</name>
    <dbReference type="NCBI Taxonomy" id="2970915"/>
    <lineage>
        <taxon>Bacteria</taxon>
        <taxon>Bacillati</taxon>
        <taxon>Actinomycetota</taxon>
        <taxon>Actinomycetes</taxon>
        <taxon>Micrococcales</taxon>
        <taxon>Microbacteriaceae</taxon>
        <taxon>Herbiconiux</taxon>
    </lineage>
</organism>
<evidence type="ECO:0000256" key="2">
    <source>
        <dbReference type="SAM" id="SignalP"/>
    </source>
</evidence>
<keyword evidence="2" id="KW-0732">Signal</keyword>
<evidence type="ECO:0000256" key="1">
    <source>
        <dbReference type="SAM" id="MobiDB-lite"/>
    </source>
</evidence>
<dbReference type="RefSeq" id="WP_259530622.1">
    <property type="nucleotide sequence ID" value="NZ_JANLCK010000012.1"/>
</dbReference>
<gene>
    <name evidence="3" type="ORF">N1028_17130</name>
</gene>
<proteinExistence type="predicted"/>
<keyword evidence="4" id="KW-1185">Reference proteome</keyword>
<name>A0AA41XJE9_9MICO</name>
<dbReference type="Proteomes" id="UP001165587">
    <property type="component" value="Unassembled WGS sequence"/>
</dbReference>
<feature type="chain" id="PRO_5041327897" evidence="2">
    <location>
        <begin position="30"/>
        <end position="557"/>
    </location>
</feature>
<sequence length="557" mass="57535">MRHTSKPSRWRVAIIATAALAASTLPVLAAPAGPASAMQIDCSYSPGLKEFIDGGGVPGTKCSGGGGTGTGSGTSTGSGSGSGGSGSSGGTNCQPHQQYLPPYFIQDATRHDSTSYSTYLDDGGHTSTTTVRHYLNNRLSGSLQIFRQFRDGRTSWVLIYSLFQKGTLSQAIYASGMPCGTGYTYVDPVKAPAPSGAGDVREHLVSPGLPTTPLLGQVETRGSMTPIPGTGDEYFVRVDVTNPAGRALTPVDVETGFGDGFDLVSIASIPSDAECDVTARALEQCSVAVAGGQTKSFLFTAKAKPGTPADAELPVTVANLGVVMTELEYVEGATRERRMTRPVTNLYKLTRPAPFAPVVTPDTPVCSAEAAGGPTALPGGSDNQNVIAGQVTKLVKHCSNATGLPMKSSALHGTTTMDAYGWVSYTPDTGYRGPDTVSVLTVNPETKAESAPAAIAVTVVAPAEATADAYTVSSDTTLTSPSSLLDNDRVPPTDGWMIQQGTTPPAHGTLELDARTGRFTYTPVAGYVGADSFRYRLSGPDGAVSNVVAVEFTVTAP</sequence>
<comment type="caution">
    <text evidence="3">The sequence shown here is derived from an EMBL/GenBank/DDBJ whole genome shotgun (WGS) entry which is preliminary data.</text>
</comment>